<dbReference type="SUPFAM" id="SSF49723">
    <property type="entry name" value="Lipase/lipooxygenase domain (PLAT/LH2 domain)"/>
    <property type="match status" value="1"/>
</dbReference>
<dbReference type="InterPro" id="IPR000734">
    <property type="entry name" value="TAG_lipase"/>
</dbReference>
<keyword evidence="6" id="KW-0479">Metal-binding</keyword>
<feature type="binding site" evidence="6">
    <location>
        <position position="229"/>
    </location>
    <ligand>
        <name>Ca(2+)</name>
        <dbReference type="ChEBI" id="CHEBI:29108"/>
    </ligand>
</feature>
<dbReference type="InterPro" id="IPR001024">
    <property type="entry name" value="PLAT/LH2_dom"/>
</dbReference>
<evidence type="ECO:0000256" key="9">
    <source>
        <dbReference type="SAM" id="SignalP"/>
    </source>
</evidence>
<feature type="signal peptide" evidence="9">
    <location>
        <begin position="1"/>
        <end position="23"/>
    </location>
</feature>
<dbReference type="PRINTS" id="PR00823">
    <property type="entry name" value="PANCLIPASE"/>
</dbReference>
<keyword evidence="6" id="KW-0106">Calcium</keyword>
<evidence type="ECO:0000256" key="8">
    <source>
        <dbReference type="RuleBase" id="RU004262"/>
    </source>
</evidence>
<dbReference type="InterPro" id="IPR029058">
    <property type="entry name" value="AB_hydrolase_fold"/>
</dbReference>
<dbReference type="Pfam" id="PF01477">
    <property type="entry name" value="PLAT"/>
    <property type="match status" value="1"/>
</dbReference>
<protein>
    <recommendedName>
        <fullName evidence="10">PLAT domain-containing protein</fullName>
    </recommendedName>
</protein>
<accession>A0ABD3W2A1</accession>
<keyword evidence="3" id="KW-0964">Secreted</keyword>
<comment type="caution">
    <text evidence="7">Lacks conserved residue(s) required for the propagation of feature annotation.</text>
</comment>
<name>A0ABD3W2A1_SINWO</name>
<evidence type="ECO:0000256" key="5">
    <source>
        <dbReference type="PIRSR" id="PIRSR000865-1"/>
    </source>
</evidence>
<gene>
    <name evidence="11" type="ORF">ACJMK2_040839</name>
</gene>
<evidence type="ECO:0000256" key="3">
    <source>
        <dbReference type="ARBA" id="ARBA00022525"/>
    </source>
</evidence>
<evidence type="ECO:0000256" key="2">
    <source>
        <dbReference type="ARBA" id="ARBA00010701"/>
    </source>
</evidence>
<dbReference type="InterPro" id="IPR013818">
    <property type="entry name" value="Lipase"/>
</dbReference>
<dbReference type="CDD" id="cd00707">
    <property type="entry name" value="Pancreat_lipase_like"/>
    <property type="match status" value="1"/>
</dbReference>
<organism evidence="11 12">
    <name type="scientific">Sinanodonta woodiana</name>
    <name type="common">Chinese pond mussel</name>
    <name type="synonym">Anodonta woodiana</name>
    <dbReference type="NCBI Taxonomy" id="1069815"/>
    <lineage>
        <taxon>Eukaryota</taxon>
        <taxon>Metazoa</taxon>
        <taxon>Spiralia</taxon>
        <taxon>Lophotrochozoa</taxon>
        <taxon>Mollusca</taxon>
        <taxon>Bivalvia</taxon>
        <taxon>Autobranchia</taxon>
        <taxon>Heteroconchia</taxon>
        <taxon>Palaeoheterodonta</taxon>
        <taxon>Unionida</taxon>
        <taxon>Unionoidea</taxon>
        <taxon>Unionidae</taxon>
        <taxon>Unioninae</taxon>
        <taxon>Sinanodonta</taxon>
    </lineage>
</organism>
<evidence type="ECO:0000256" key="1">
    <source>
        <dbReference type="ARBA" id="ARBA00004613"/>
    </source>
</evidence>
<dbReference type="SUPFAM" id="SSF53474">
    <property type="entry name" value="alpha/beta-Hydrolases"/>
    <property type="match status" value="1"/>
</dbReference>
<evidence type="ECO:0000259" key="10">
    <source>
        <dbReference type="PROSITE" id="PS50095"/>
    </source>
</evidence>
<proteinExistence type="inferred from homology"/>
<dbReference type="PIRSF" id="PIRSF000865">
    <property type="entry name" value="Lipoprotein_lipase_LIPH"/>
    <property type="match status" value="1"/>
</dbReference>
<feature type="active site" description="Charge relay system" evidence="5">
    <location>
        <position position="301"/>
    </location>
</feature>
<dbReference type="InterPro" id="IPR036392">
    <property type="entry name" value="PLAT/LH2_dom_sf"/>
</dbReference>
<dbReference type="InterPro" id="IPR002331">
    <property type="entry name" value="Lipase_panc"/>
</dbReference>
<dbReference type="FunFam" id="3.40.50.1820:FF:000033">
    <property type="entry name" value="Pancreatic triacylglycerol lipase"/>
    <property type="match status" value="1"/>
</dbReference>
<feature type="binding site" evidence="6">
    <location>
        <position position="234"/>
    </location>
    <ligand>
        <name>Ca(2+)</name>
        <dbReference type="ChEBI" id="CHEBI:29108"/>
    </ligand>
</feature>
<comment type="caution">
    <text evidence="11">The sequence shown here is derived from an EMBL/GenBank/DDBJ whole genome shotgun (WGS) entry which is preliminary data.</text>
</comment>
<dbReference type="PANTHER" id="PTHR11610">
    <property type="entry name" value="LIPASE"/>
    <property type="match status" value="1"/>
</dbReference>
<comment type="subcellular location">
    <subcellularLocation>
        <location evidence="1">Secreted</location>
    </subcellularLocation>
</comment>
<keyword evidence="12" id="KW-1185">Reference proteome</keyword>
<dbReference type="EMBL" id="JBJQND010000008">
    <property type="protein sequence ID" value="KAL3867999.1"/>
    <property type="molecule type" value="Genomic_DNA"/>
</dbReference>
<dbReference type="PROSITE" id="PS50095">
    <property type="entry name" value="PLAT"/>
    <property type="match status" value="1"/>
</dbReference>
<dbReference type="GO" id="GO:0005576">
    <property type="term" value="C:extracellular region"/>
    <property type="evidence" value="ECO:0007669"/>
    <property type="project" value="UniProtKB-SubCell"/>
</dbReference>
<feature type="chain" id="PRO_5044841908" description="PLAT domain-containing protein" evidence="9">
    <location>
        <begin position="24"/>
        <end position="505"/>
    </location>
</feature>
<sequence>MVAANSMGPKLIIFLVTVGLVTGKAVRNEKEASVHKRSTVCYGDLGCFGTNTPFFSLQRPINFLPAAPAIIDTKFRLFTRHNMGDTSFQMLRANDYSSIRSSHFNSSNPTKMVVHGFIENGLVDWMKTMKNELLKAGDFNVILIDWGKGSGLPYTQATANTRVVGAETAKLITTLKEQVGANPEDFHIIGHSLGAHISGYAGERLLNLGRITGMDPAEPYFQYTDKVVRLDPTDAKFVDVVHTDGEGLIKLGYGMIQPVGHVDYYPNSGMNQPGCDKDPITTLRIEGDIYNGVKQFVACNHLRSYDYFTESINSACPFEGYRCNSYDDFKRGVCMPCSDGGCGYMGFHADRVKPPAGTTNVKYFLDTGDSKPFCRYHYQIKVSFGSVSGSRSERGKLTVNLMGSNGQLGEKVLTNDYMDIDPGKTYGFVLTSTHDLGTVNRATLSWHHSSSVLDVTSWNILNIRHPSVYIQKLEIVSGETKNTFNFCGQNAKIETDQTKLLTTMC</sequence>
<dbReference type="AlphaFoldDB" id="A0ABD3W2A1"/>
<evidence type="ECO:0000313" key="11">
    <source>
        <dbReference type="EMBL" id="KAL3867999.1"/>
    </source>
</evidence>
<feature type="active site" description="Nucleophile" evidence="5">
    <location>
        <position position="192"/>
    </location>
</feature>
<dbReference type="PRINTS" id="PR00821">
    <property type="entry name" value="TAGLIPASE"/>
</dbReference>
<dbReference type="InterPro" id="IPR033906">
    <property type="entry name" value="Lipase_N"/>
</dbReference>
<evidence type="ECO:0000313" key="12">
    <source>
        <dbReference type="Proteomes" id="UP001634394"/>
    </source>
</evidence>
<keyword evidence="4" id="KW-1015">Disulfide bond</keyword>
<evidence type="ECO:0000256" key="4">
    <source>
        <dbReference type="ARBA" id="ARBA00023157"/>
    </source>
</evidence>
<dbReference type="Gene3D" id="2.60.60.20">
    <property type="entry name" value="PLAT/LH2 domain"/>
    <property type="match status" value="1"/>
</dbReference>
<evidence type="ECO:0000256" key="6">
    <source>
        <dbReference type="PIRSR" id="PIRSR000865-2"/>
    </source>
</evidence>
<feature type="domain" description="PLAT" evidence="10">
    <location>
        <begin position="376"/>
        <end position="505"/>
    </location>
</feature>
<dbReference type="InterPro" id="IPR016272">
    <property type="entry name" value="Lipase_LIPH"/>
</dbReference>
<feature type="binding site" evidence="6">
    <location>
        <position position="231"/>
    </location>
    <ligand>
        <name>Ca(2+)</name>
        <dbReference type="ChEBI" id="CHEBI:29108"/>
    </ligand>
</feature>
<feature type="active site" description="Charge relay system" evidence="5">
    <location>
        <position position="215"/>
    </location>
</feature>
<reference evidence="11 12" key="1">
    <citation type="submission" date="2024-11" db="EMBL/GenBank/DDBJ databases">
        <title>Chromosome-level genome assembly of the freshwater bivalve Anodonta woodiana.</title>
        <authorList>
            <person name="Chen X."/>
        </authorList>
    </citation>
    <scope>NUCLEOTIDE SEQUENCE [LARGE SCALE GENOMIC DNA]</scope>
    <source>
        <strain evidence="11">MN2024</strain>
        <tissue evidence="11">Gills</tissue>
    </source>
</reference>
<dbReference type="PANTHER" id="PTHR11610:SF181">
    <property type="entry name" value="INACTIVE PANCREATIC LIPASE-RELATED PROTEIN 1-LIKE"/>
    <property type="match status" value="1"/>
</dbReference>
<keyword evidence="9" id="KW-0732">Signal</keyword>
<evidence type="ECO:0000256" key="7">
    <source>
        <dbReference type="PROSITE-ProRule" id="PRU00152"/>
    </source>
</evidence>
<comment type="similarity">
    <text evidence="2 8">Belongs to the AB hydrolase superfamily. Lipase family.</text>
</comment>
<dbReference type="Pfam" id="PF00151">
    <property type="entry name" value="Lipase"/>
    <property type="match status" value="1"/>
</dbReference>
<dbReference type="Gene3D" id="3.40.50.1820">
    <property type="entry name" value="alpha/beta hydrolase"/>
    <property type="match status" value="1"/>
</dbReference>
<dbReference type="Proteomes" id="UP001634394">
    <property type="component" value="Unassembled WGS sequence"/>
</dbReference>